<dbReference type="Pfam" id="PF00345">
    <property type="entry name" value="PapD_N"/>
    <property type="match status" value="1"/>
</dbReference>
<dbReference type="InterPro" id="IPR008962">
    <property type="entry name" value="PapD-like_sf"/>
</dbReference>
<protein>
    <submittedName>
        <fullName evidence="4">Fimbria/pilus periplasmic chaperone</fullName>
    </submittedName>
</protein>
<evidence type="ECO:0000259" key="3">
    <source>
        <dbReference type="Pfam" id="PF00345"/>
    </source>
</evidence>
<dbReference type="PROSITE" id="PS00635">
    <property type="entry name" value="PILI_CHAPERONE"/>
    <property type="match status" value="1"/>
</dbReference>
<dbReference type="InterPro" id="IPR018046">
    <property type="entry name" value="Pili_assmbl_chaperone_CS"/>
</dbReference>
<keyword evidence="1" id="KW-0393">Immunoglobulin domain</keyword>
<gene>
    <name evidence="4" type="ORF">WN985_29515</name>
</gene>
<reference evidence="4 5" key="1">
    <citation type="submission" date="2024-04" db="EMBL/GenBank/DDBJ databases">
        <title>Biological Control Activity of Plant Growth Promoting Rhizobacteria Burkholderia pyrrocinia BX1 against Tobacco black shank Introduction Tobacco black shank (TBS) caused by the oomycete Phytophthora. nicotianae (P. nicotianae) has become a destructive soil.</title>
        <authorList>
            <person name="Liu X."/>
            <person name="Shu C."/>
        </authorList>
    </citation>
    <scope>NUCLEOTIDE SEQUENCE [LARGE SCALE GENOMIC DNA]</scope>
    <source>
        <strain evidence="4 5">BX1</strain>
    </source>
</reference>
<sequence>MPFAVTPPVARIDSSKGHVENHLSRRALPQDRESVVWINVLKVPPKPAINDSDADANRLELVFRSRIKLF</sequence>
<dbReference type="EMBL" id="CP150850">
    <property type="protein sequence ID" value="WZW56652.1"/>
    <property type="molecule type" value="Genomic_DNA"/>
</dbReference>
<proteinExistence type="inferred from homology"/>
<dbReference type="InterPro" id="IPR013783">
    <property type="entry name" value="Ig-like_fold"/>
</dbReference>
<dbReference type="PANTHER" id="PTHR30251">
    <property type="entry name" value="PILUS ASSEMBLY CHAPERONE"/>
    <property type="match status" value="1"/>
</dbReference>
<evidence type="ECO:0000313" key="5">
    <source>
        <dbReference type="Proteomes" id="UP001484179"/>
    </source>
</evidence>
<evidence type="ECO:0000313" key="4">
    <source>
        <dbReference type="EMBL" id="WZW56652.1"/>
    </source>
</evidence>
<evidence type="ECO:0000256" key="2">
    <source>
        <dbReference type="RuleBase" id="RU003918"/>
    </source>
</evidence>
<comment type="similarity">
    <text evidence="2">Belongs to the periplasmic pilus chaperone family.</text>
</comment>
<dbReference type="PANTHER" id="PTHR30251:SF2">
    <property type="entry name" value="FIMBRIAL CHAPERONE YADV-RELATED"/>
    <property type="match status" value="1"/>
</dbReference>
<name>A0ABZ3BN86_BURPY</name>
<dbReference type="InterPro" id="IPR016147">
    <property type="entry name" value="Pili_assmbl_chaperone_N"/>
</dbReference>
<dbReference type="InterPro" id="IPR050643">
    <property type="entry name" value="Periplasmic_pilus_chap"/>
</dbReference>
<keyword evidence="2" id="KW-0143">Chaperone</keyword>
<accession>A0ABZ3BN86</accession>
<dbReference type="InterPro" id="IPR001829">
    <property type="entry name" value="Pili_assmbl_chaperone_bac"/>
</dbReference>
<dbReference type="PRINTS" id="PR00969">
    <property type="entry name" value="CHAPERONPILI"/>
</dbReference>
<evidence type="ECO:0000256" key="1">
    <source>
        <dbReference type="ARBA" id="ARBA00023319"/>
    </source>
</evidence>
<dbReference type="Proteomes" id="UP001484179">
    <property type="component" value="Chromosome 2"/>
</dbReference>
<dbReference type="RefSeq" id="WP_342310510.1">
    <property type="nucleotide sequence ID" value="NZ_CP150850.1"/>
</dbReference>
<dbReference type="Gene3D" id="2.60.40.10">
    <property type="entry name" value="Immunoglobulins"/>
    <property type="match status" value="1"/>
</dbReference>
<comment type="subcellular location">
    <subcellularLocation>
        <location evidence="2">Periplasm</location>
    </subcellularLocation>
</comment>
<organism evidence="4 5">
    <name type="scientific">Burkholderia pyrrocinia</name>
    <name type="common">Pseudomonas pyrrocinia</name>
    <dbReference type="NCBI Taxonomy" id="60550"/>
    <lineage>
        <taxon>Bacteria</taxon>
        <taxon>Pseudomonadati</taxon>
        <taxon>Pseudomonadota</taxon>
        <taxon>Betaproteobacteria</taxon>
        <taxon>Burkholderiales</taxon>
        <taxon>Burkholderiaceae</taxon>
        <taxon>Burkholderia</taxon>
        <taxon>Burkholderia cepacia complex</taxon>
    </lineage>
</organism>
<keyword evidence="5" id="KW-1185">Reference proteome</keyword>
<dbReference type="SUPFAM" id="SSF49354">
    <property type="entry name" value="PapD-like"/>
    <property type="match status" value="1"/>
</dbReference>
<feature type="domain" description="Pili assembly chaperone N-terminal" evidence="3">
    <location>
        <begin position="2"/>
        <end position="70"/>
    </location>
</feature>